<keyword evidence="2" id="KW-1185">Reference proteome</keyword>
<dbReference type="EMBL" id="AYYD01000791">
    <property type="protein sequence ID" value="ETK10247.1"/>
    <property type="molecule type" value="Genomic_DNA"/>
</dbReference>
<reference evidence="1 2" key="1">
    <citation type="submission" date="2013-11" db="EMBL/GenBank/DDBJ databases">
        <title>Single cell genomics of uncultured Tannerella BU063 (oral taxon 286).</title>
        <authorList>
            <person name="Beall C.J."/>
            <person name="Campbell A.G."/>
            <person name="Griffen A.L."/>
            <person name="Podar M."/>
            <person name="Leys E.J."/>
        </authorList>
    </citation>
    <scope>NUCLEOTIDE SEQUENCE [LARGE SCALE GENOMIC DNA]</scope>
    <source>
        <strain evidence="1">Cell 6/7/9</strain>
    </source>
</reference>
<organism evidence="1 2">
    <name type="scientific">Tannerella sp. oral taxon BU063 isolate Cell 6/7/9</name>
    <dbReference type="NCBI Taxonomy" id="1411021"/>
    <lineage>
        <taxon>Bacteria</taxon>
        <taxon>Pseudomonadati</taxon>
        <taxon>Bacteroidota</taxon>
        <taxon>Bacteroidia</taxon>
        <taxon>Bacteroidales</taxon>
        <taxon>Tannerellaceae</taxon>
        <taxon>Tannerella</taxon>
    </lineage>
</organism>
<name>W2CV00_9BACT</name>
<dbReference type="Proteomes" id="UP000018874">
    <property type="component" value="Unassembled WGS sequence"/>
</dbReference>
<dbReference type="AlphaFoldDB" id="W2CV00"/>
<evidence type="ECO:0000313" key="1">
    <source>
        <dbReference type="EMBL" id="ETK10247.1"/>
    </source>
</evidence>
<gene>
    <name evidence="1" type="ORF">T231_05975</name>
</gene>
<sequence length="77" mass="8176">MNPSLFEGGKAKRSIFHPSSKVGAYCIRPLALLDKDGKAKGSIFLPVECVGAYCIRLLALPAKDGKAEGSLFPIRVG</sequence>
<comment type="caution">
    <text evidence="1">The sequence shown here is derived from an EMBL/GenBank/DDBJ whole genome shotgun (WGS) entry which is preliminary data.</text>
</comment>
<protein>
    <submittedName>
        <fullName evidence="1">Uncharacterized protein</fullName>
    </submittedName>
</protein>
<evidence type="ECO:0000313" key="2">
    <source>
        <dbReference type="Proteomes" id="UP000018874"/>
    </source>
</evidence>
<proteinExistence type="predicted"/>
<accession>W2CV00</accession>